<feature type="region of interest" description="Disordered" evidence="2">
    <location>
        <begin position="1"/>
        <end position="35"/>
    </location>
</feature>
<dbReference type="InterPro" id="IPR036457">
    <property type="entry name" value="PPM-type-like_dom_sf"/>
</dbReference>
<evidence type="ECO:0000256" key="2">
    <source>
        <dbReference type="SAM" id="MobiDB-lite"/>
    </source>
</evidence>
<dbReference type="GO" id="GO:0016791">
    <property type="term" value="F:phosphatase activity"/>
    <property type="evidence" value="ECO:0007669"/>
    <property type="project" value="TreeGrafter"/>
</dbReference>
<evidence type="ECO:0000259" key="3">
    <source>
        <dbReference type="PROSITE" id="PS50112"/>
    </source>
</evidence>
<dbReference type="OrthoDB" id="319881at2"/>
<dbReference type="Gene3D" id="3.30.450.40">
    <property type="match status" value="1"/>
</dbReference>
<keyword evidence="5" id="KW-1185">Reference proteome</keyword>
<dbReference type="PANTHER" id="PTHR43156">
    <property type="entry name" value="STAGE II SPORULATION PROTEIN E-RELATED"/>
    <property type="match status" value="1"/>
</dbReference>
<dbReference type="SMART" id="SM00331">
    <property type="entry name" value="PP2C_SIG"/>
    <property type="match status" value="1"/>
</dbReference>
<dbReference type="Pfam" id="PF07228">
    <property type="entry name" value="SpoIIE"/>
    <property type="match status" value="1"/>
</dbReference>
<accession>A0A2M8WW81</accession>
<feature type="region of interest" description="Disordered" evidence="2">
    <location>
        <begin position="229"/>
        <end position="251"/>
    </location>
</feature>
<dbReference type="AlphaFoldDB" id="A0A2M8WW81"/>
<dbReference type="InterPro" id="IPR052016">
    <property type="entry name" value="Bact_Sigma-Reg"/>
</dbReference>
<dbReference type="InterPro" id="IPR000014">
    <property type="entry name" value="PAS"/>
</dbReference>
<dbReference type="CDD" id="cd00130">
    <property type="entry name" value="PAS"/>
    <property type="match status" value="1"/>
</dbReference>
<dbReference type="PANTHER" id="PTHR43156:SF2">
    <property type="entry name" value="STAGE II SPORULATION PROTEIN E"/>
    <property type="match status" value="1"/>
</dbReference>
<feature type="domain" description="PAS" evidence="3">
    <location>
        <begin position="53"/>
        <end position="89"/>
    </location>
</feature>
<evidence type="ECO:0000256" key="1">
    <source>
        <dbReference type="ARBA" id="ARBA00022801"/>
    </source>
</evidence>
<dbReference type="InterPro" id="IPR029016">
    <property type="entry name" value="GAF-like_dom_sf"/>
</dbReference>
<dbReference type="EMBL" id="PGTZ01000006">
    <property type="protein sequence ID" value="PJI95178.1"/>
    <property type="molecule type" value="Genomic_DNA"/>
</dbReference>
<dbReference type="PROSITE" id="PS50112">
    <property type="entry name" value="PAS"/>
    <property type="match status" value="1"/>
</dbReference>
<dbReference type="InterPro" id="IPR001932">
    <property type="entry name" value="PPM-type_phosphatase-like_dom"/>
</dbReference>
<evidence type="ECO:0000313" key="4">
    <source>
        <dbReference type="EMBL" id="PJI95178.1"/>
    </source>
</evidence>
<dbReference type="Gene3D" id="3.60.40.10">
    <property type="entry name" value="PPM-type phosphatase domain"/>
    <property type="match status" value="1"/>
</dbReference>
<evidence type="ECO:0000313" key="5">
    <source>
        <dbReference type="Proteomes" id="UP000231586"/>
    </source>
</evidence>
<dbReference type="InterPro" id="IPR035965">
    <property type="entry name" value="PAS-like_dom_sf"/>
</dbReference>
<proteinExistence type="predicted"/>
<dbReference type="RefSeq" id="WP_100349084.1">
    <property type="nucleotide sequence ID" value="NZ_PGTZ01000006.1"/>
</dbReference>
<organism evidence="4 5">
    <name type="scientific">Luteimicrobium subarcticum</name>
    <dbReference type="NCBI Taxonomy" id="620910"/>
    <lineage>
        <taxon>Bacteria</taxon>
        <taxon>Bacillati</taxon>
        <taxon>Actinomycetota</taxon>
        <taxon>Actinomycetes</taxon>
        <taxon>Micrococcales</taxon>
        <taxon>Luteimicrobium</taxon>
    </lineage>
</organism>
<comment type="caution">
    <text evidence="4">The sequence shown here is derived from an EMBL/GenBank/DDBJ whole genome shotgun (WGS) entry which is preliminary data.</text>
</comment>
<name>A0A2M8WW81_9MICO</name>
<dbReference type="SUPFAM" id="SSF55785">
    <property type="entry name" value="PYP-like sensor domain (PAS domain)"/>
    <property type="match status" value="1"/>
</dbReference>
<dbReference type="Proteomes" id="UP000231586">
    <property type="component" value="Unassembled WGS sequence"/>
</dbReference>
<feature type="compositionally biased region" description="Pro residues" evidence="2">
    <location>
        <begin position="235"/>
        <end position="244"/>
    </location>
</feature>
<gene>
    <name evidence="4" type="ORF">CLV34_1034</name>
</gene>
<sequence>MVTPEPSSHPAPAPAGGTTAAAPAGGAAAPASAGGPTGAVGLSGTTGAVAAWQHAPVALLRLDPDGLVLDANDALLGWLGQARDEVAGRVRIGGLLSVGGRIYWETHVAPLLRLNGRVDEVAVELRVPGGRSPVLMSAVAARGTVDVAMFAARERSRFERELVSARTVAERSADRLDVLQAVSRALAARSGVAQVVDALLDTVVSRLDLAAATAWLIDAHDRRVRVHATRTARPDVPPRGPHLAPPSGDDKVLVEPDGTVVLALRPDAGSRGALVLTPEAGPAHDPLDVDTVVAIARQASVALGRAALAEQNVSVAHELQHAMLSGEPPDDPRLDLSTVYRPGVRTLEVGGDWYDAFRLDDDRVGVVVGDVVGRGLAAATTMGRLRTALRALALDGAAPEVVLERLHGFVQATGSGLGATVVYGVVDLATGSVRYACAGHPPPVVAHRSGAAELLWKGRATPLGLDRDRPGGTVAMAPGDTLVLYTDGVVERRDRHLRVGLEALRRASGEQCAAGAPFDEEFVLGLVDAHAESDDTCLLALTWRL</sequence>
<protein>
    <submittedName>
        <fullName evidence="4">Serine phosphatase RsbU (Regulator of sigma subunit)</fullName>
    </submittedName>
</protein>
<reference evidence="4 5" key="1">
    <citation type="submission" date="2017-11" db="EMBL/GenBank/DDBJ databases">
        <title>Genomic Encyclopedia of Archaeal and Bacterial Type Strains, Phase II (KMG-II): From Individual Species to Whole Genera.</title>
        <authorList>
            <person name="Goeker M."/>
        </authorList>
    </citation>
    <scope>NUCLEOTIDE SEQUENCE [LARGE SCALE GENOMIC DNA]</scope>
    <source>
        <strain evidence="4 5">DSM 22413</strain>
    </source>
</reference>
<keyword evidence="1" id="KW-0378">Hydrolase</keyword>
<dbReference type="SUPFAM" id="SSF55781">
    <property type="entry name" value="GAF domain-like"/>
    <property type="match status" value="1"/>
</dbReference>
<dbReference type="SUPFAM" id="SSF81606">
    <property type="entry name" value="PP2C-like"/>
    <property type="match status" value="1"/>
</dbReference>
<feature type="compositionally biased region" description="Low complexity" evidence="2">
    <location>
        <begin position="14"/>
        <end position="34"/>
    </location>
</feature>